<dbReference type="EMBL" id="FOLG01000009">
    <property type="protein sequence ID" value="SFC80014.1"/>
    <property type="molecule type" value="Genomic_DNA"/>
</dbReference>
<dbReference type="PANTHER" id="PTHR43401:SF2">
    <property type="entry name" value="L-THREONINE 3-DEHYDROGENASE"/>
    <property type="match status" value="1"/>
</dbReference>
<dbReference type="Pfam" id="PF08240">
    <property type="entry name" value="ADH_N"/>
    <property type="match status" value="1"/>
</dbReference>
<evidence type="ECO:0000313" key="8">
    <source>
        <dbReference type="Proteomes" id="UP000198728"/>
    </source>
</evidence>
<dbReference type="PROSITE" id="PS00059">
    <property type="entry name" value="ADH_ZINC"/>
    <property type="match status" value="1"/>
</dbReference>
<feature type="domain" description="Alcohol dehydrogenase-like N-terminal" evidence="6">
    <location>
        <begin position="23"/>
        <end position="132"/>
    </location>
</feature>
<proteinExistence type="inferred from homology"/>
<keyword evidence="2 4" id="KW-0862">Zinc</keyword>
<dbReference type="STRING" id="441112.SAMN04488094_109145"/>
<sequence>MKAVFFPARDEVTTGELPDPVPGPGEVLLRVRASGICHTDIEVKKGNYGTGTYPVVPGHEYAGEVVELGDGVTGFAMGDRVVVDPNLECGTCKACQRGWAHLCESLGAYGVTTDGGFGELSVVRADRLHQIGDMPFEMAALAEPLGCVLNGLRPVKGRIIERAAVFGAGPIGMLMGLALKARGVAEVNMVDLDQSRLEMAEAHGLVGVPVGSASLNALSLSCDLAADATGVAAVVQSLTGYVANGGAALVFGVCSPDARVEVSPFEIFRRELTLYGTHSLNHNIPEALAVISDIGPSIQTVVTHRLDMRGIADVMATHAPAGSMKVQYQA</sequence>
<dbReference type="OrthoDB" id="5295340at2"/>
<comment type="similarity">
    <text evidence="4">Belongs to the zinc-containing alcohol dehydrogenase family.</text>
</comment>
<feature type="domain" description="Alcohol dehydrogenase-like C-terminal" evidence="5">
    <location>
        <begin position="170"/>
        <end position="292"/>
    </location>
</feature>
<evidence type="ECO:0000259" key="6">
    <source>
        <dbReference type="Pfam" id="PF08240"/>
    </source>
</evidence>
<name>A0A1I1M3R5_9RHOB</name>
<dbReference type="GO" id="GO:0016491">
    <property type="term" value="F:oxidoreductase activity"/>
    <property type="evidence" value="ECO:0007669"/>
    <property type="project" value="UniProtKB-KW"/>
</dbReference>
<evidence type="ECO:0000259" key="5">
    <source>
        <dbReference type="Pfam" id="PF00107"/>
    </source>
</evidence>
<dbReference type="InterPro" id="IPR013154">
    <property type="entry name" value="ADH-like_N"/>
</dbReference>
<dbReference type="AlphaFoldDB" id="A0A1I1M3R5"/>
<keyword evidence="8" id="KW-1185">Reference proteome</keyword>
<dbReference type="PANTHER" id="PTHR43401">
    <property type="entry name" value="L-THREONINE 3-DEHYDROGENASE"/>
    <property type="match status" value="1"/>
</dbReference>
<dbReference type="Gene3D" id="3.40.50.720">
    <property type="entry name" value="NAD(P)-binding Rossmann-like Domain"/>
    <property type="match status" value="1"/>
</dbReference>
<dbReference type="InterPro" id="IPR011032">
    <property type="entry name" value="GroES-like_sf"/>
</dbReference>
<evidence type="ECO:0000256" key="4">
    <source>
        <dbReference type="RuleBase" id="RU361277"/>
    </source>
</evidence>
<accession>A0A1I1M3R5</accession>
<keyword evidence="3" id="KW-0560">Oxidoreductase</keyword>
<dbReference type="InterPro" id="IPR013149">
    <property type="entry name" value="ADH-like_C"/>
</dbReference>
<evidence type="ECO:0000256" key="2">
    <source>
        <dbReference type="ARBA" id="ARBA00022833"/>
    </source>
</evidence>
<dbReference type="Pfam" id="PF00107">
    <property type="entry name" value="ADH_zinc_N"/>
    <property type="match status" value="1"/>
</dbReference>
<dbReference type="InterPro" id="IPR002328">
    <property type="entry name" value="ADH_Zn_CS"/>
</dbReference>
<dbReference type="SUPFAM" id="SSF50129">
    <property type="entry name" value="GroES-like"/>
    <property type="match status" value="1"/>
</dbReference>
<gene>
    <name evidence="7" type="ORF">SAMN04488094_109145</name>
</gene>
<reference evidence="7 8" key="1">
    <citation type="submission" date="2016-10" db="EMBL/GenBank/DDBJ databases">
        <authorList>
            <person name="de Groot N.N."/>
        </authorList>
    </citation>
    <scope>NUCLEOTIDE SEQUENCE [LARGE SCALE GENOMIC DNA]</scope>
    <source>
        <strain evidence="7 8">DSM 19548</strain>
    </source>
</reference>
<dbReference type="InterPro" id="IPR050129">
    <property type="entry name" value="Zn_alcohol_dh"/>
</dbReference>
<keyword evidence="1 4" id="KW-0479">Metal-binding</keyword>
<dbReference type="Gene3D" id="3.90.180.10">
    <property type="entry name" value="Medium-chain alcohol dehydrogenases, catalytic domain"/>
    <property type="match status" value="1"/>
</dbReference>
<evidence type="ECO:0000256" key="3">
    <source>
        <dbReference type="ARBA" id="ARBA00023002"/>
    </source>
</evidence>
<evidence type="ECO:0000313" key="7">
    <source>
        <dbReference type="EMBL" id="SFC80014.1"/>
    </source>
</evidence>
<protein>
    <submittedName>
        <fullName evidence="7">Threonine dehydrogenase</fullName>
    </submittedName>
</protein>
<dbReference type="Proteomes" id="UP000198728">
    <property type="component" value="Unassembled WGS sequence"/>
</dbReference>
<evidence type="ECO:0000256" key="1">
    <source>
        <dbReference type="ARBA" id="ARBA00022723"/>
    </source>
</evidence>
<dbReference type="InterPro" id="IPR036291">
    <property type="entry name" value="NAD(P)-bd_dom_sf"/>
</dbReference>
<comment type="cofactor">
    <cofactor evidence="4">
        <name>Zn(2+)</name>
        <dbReference type="ChEBI" id="CHEBI:29105"/>
    </cofactor>
</comment>
<dbReference type="GO" id="GO:0008270">
    <property type="term" value="F:zinc ion binding"/>
    <property type="evidence" value="ECO:0007669"/>
    <property type="project" value="InterPro"/>
</dbReference>
<dbReference type="RefSeq" id="WP_093361520.1">
    <property type="nucleotide sequence ID" value="NZ_FOLG01000009.1"/>
</dbReference>
<organism evidence="7 8">
    <name type="scientific">Tropicimonas isoalkanivorans</name>
    <dbReference type="NCBI Taxonomy" id="441112"/>
    <lineage>
        <taxon>Bacteria</taxon>
        <taxon>Pseudomonadati</taxon>
        <taxon>Pseudomonadota</taxon>
        <taxon>Alphaproteobacteria</taxon>
        <taxon>Rhodobacterales</taxon>
        <taxon>Roseobacteraceae</taxon>
        <taxon>Tropicimonas</taxon>
    </lineage>
</organism>
<dbReference type="SUPFAM" id="SSF51735">
    <property type="entry name" value="NAD(P)-binding Rossmann-fold domains"/>
    <property type="match status" value="1"/>
</dbReference>